<gene>
    <name evidence="9" type="ORF">TRSC58_02623</name>
</gene>
<accession>A0A061J461</accession>
<dbReference type="Pfam" id="PF01000">
    <property type="entry name" value="RNA_pol_A_bac"/>
    <property type="match status" value="1"/>
</dbReference>
<dbReference type="GO" id="GO:0003899">
    <property type="term" value="F:DNA-directed RNA polymerase activity"/>
    <property type="evidence" value="ECO:0007669"/>
    <property type="project" value="InterPro"/>
</dbReference>
<dbReference type="InterPro" id="IPR036643">
    <property type="entry name" value="RNApol_insert_sf"/>
</dbReference>
<dbReference type="NCBIfam" id="NF001988">
    <property type="entry name" value="PRK00783.1"/>
    <property type="match status" value="1"/>
</dbReference>
<evidence type="ECO:0000256" key="4">
    <source>
        <dbReference type="ARBA" id="ARBA00025804"/>
    </source>
</evidence>
<dbReference type="VEuPathDB" id="TriTrypDB:TRSC58_02623"/>
<comment type="similarity">
    <text evidence="4">Belongs to the archaeal Rpo3/eukaryotic RPB3 RNA polymerase subunit family.</text>
</comment>
<dbReference type="PANTHER" id="PTHR11800">
    <property type="entry name" value="DNA-DIRECTED RNA POLYMERASE"/>
    <property type="match status" value="1"/>
</dbReference>
<dbReference type="InterPro" id="IPR011262">
    <property type="entry name" value="DNA-dir_RNA_pol_insert"/>
</dbReference>
<dbReference type="AlphaFoldDB" id="A0A061J461"/>
<dbReference type="SUPFAM" id="SSF55257">
    <property type="entry name" value="RBP11-like subunits of RNA polymerase"/>
    <property type="match status" value="1"/>
</dbReference>
<comment type="function">
    <text evidence="1">DNA-dependent RNA polymerase catalyzes the transcription of DNA into RNA using the four ribonucleoside triphosphates as substrates.</text>
</comment>
<dbReference type="EMBL" id="AUPL01002623">
    <property type="protein sequence ID" value="ESL09654.1"/>
    <property type="molecule type" value="Genomic_DNA"/>
</dbReference>
<dbReference type="GO" id="GO:0005666">
    <property type="term" value="C:RNA polymerase III complex"/>
    <property type="evidence" value="ECO:0007669"/>
    <property type="project" value="TreeGrafter"/>
</dbReference>
<dbReference type="InterPro" id="IPR050518">
    <property type="entry name" value="Rpo3/RPB3_RNA_Pol_subunit"/>
</dbReference>
<evidence type="ECO:0000256" key="1">
    <source>
        <dbReference type="ARBA" id="ARBA00004026"/>
    </source>
</evidence>
<dbReference type="Pfam" id="PF01193">
    <property type="entry name" value="RNA_pol_L"/>
    <property type="match status" value="1"/>
</dbReference>
<protein>
    <recommendedName>
        <fullName evidence="6">Plastid-encoded RNA polymerase subunit alpha</fullName>
    </recommendedName>
</protein>
<dbReference type="SUPFAM" id="SSF56553">
    <property type="entry name" value="Insert subdomain of RNA polymerase alpha subunit"/>
    <property type="match status" value="1"/>
</dbReference>
<evidence type="ECO:0000256" key="3">
    <source>
        <dbReference type="ARBA" id="ARBA00023163"/>
    </source>
</evidence>
<feature type="domain" description="DNA-directed RNA polymerase RpoA/D/Rpb3-type" evidence="8">
    <location>
        <begin position="102"/>
        <end position="375"/>
    </location>
</feature>
<organism evidence="9 10">
    <name type="scientific">Trypanosoma rangeli SC58</name>
    <dbReference type="NCBI Taxonomy" id="429131"/>
    <lineage>
        <taxon>Eukaryota</taxon>
        <taxon>Discoba</taxon>
        <taxon>Euglenozoa</taxon>
        <taxon>Kinetoplastea</taxon>
        <taxon>Metakinetoplastina</taxon>
        <taxon>Trypanosomatida</taxon>
        <taxon>Trypanosomatidae</taxon>
        <taxon>Trypanosoma</taxon>
        <taxon>Herpetosoma</taxon>
    </lineage>
</organism>
<evidence type="ECO:0000256" key="5">
    <source>
        <dbReference type="ARBA" id="ARBA00026088"/>
    </source>
</evidence>
<dbReference type="Gene3D" id="3.30.1360.10">
    <property type="entry name" value="RNA polymerase, RBP11-like subunit"/>
    <property type="match status" value="1"/>
</dbReference>
<dbReference type="OrthoDB" id="270173at2759"/>
<dbReference type="Proteomes" id="UP000031737">
    <property type="component" value="Unassembled WGS sequence"/>
</dbReference>
<dbReference type="InterPro" id="IPR033901">
    <property type="entry name" value="RNAPI/III_AC40"/>
</dbReference>
<comment type="subunit">
    <text evidence="5">In plastids the minimal PEP RNA polymerase catalytic core is composed of four subunits: alpha, beta, beta', and beta''. When a (nuclear-encoded) sigma factor is associated with the core the holoenzyme is formed, which can initiate transcription.</text>
</comment>
<dbReference type="InterPro" id="IPR022842">
    <property type="entry name" value="RNAP_Rpo3/Rpb3/RPAC1"/>
</dbReference>
<evidence type="ECO:0000259" key="8">
    <source>
        <dbReference type="SMART" id="SM00662"/>
    </source>
</evidence>
<reference evidence="9 10" key="1">
    <citation type="submission" date="2013-07" db="EMBL/GenBank/DDBJ databases">
        <authorList>
            <person name="Stoco P.H."/>
            <person name="Wagner G."/>
            <person name="Gerber A."/>
            <person name="Zaha A."/>
            <person name="Thompson C."/>
            <person name="Bartholomeu D.C."/>
            <person name="Luckemeyer D.D."/>
            <person name="Bahia D."/>
            <person name="Loreto E."/>
            <person name="Prestes E.B."/>
            <person name="Lima F.M."/>
            <person name="Rodrigues-Luiz G."/>
            <person name="Vallejo G.A."/>
            <person name="Filho J.F."/>
            <person name="Monteiro K.M."/>
            <person name="Tyler K.M."/>
            <person name="de Almeida L.G."/>
            <person name="Ortiz M.F."/>
            <person name="Siervo M.A."/>
            <person name="de Moraes M.H."/>
            <person name="Cunha O.L."/>
            <person name="Mendonca-Neto R."/>
            <person name="Silva R."/>
            <person name="Teixeira S.M."/>
            <person name="Murta S.M."/>
            <person name="Sincero T.C."/>
            <person name="Mendes T.A."/>
            <person name="Urmenyi T.P."/>
            <person name="Silva V.G."/>
            <person name="da Rocha W.D."/>
            <person name="Andersson B."/>
            <person name="Romanha A.J."/>
            <person name="Steindel M."/>
            <person name="de Vasconcelos A.T."/>
            <person name="Grisard E.C."/>
        </authorList>
    </citation>
    <scope>NUCLEOTIDE SEQUENCE [LARGE SCALE GENOMIC DNA]</scope>
    <source>
        <strain evidence="9 10">SC58</strain>
    </source>
</reference>
<dbReference type="InterPro" id="IPR036603">
    <property type="entry name" value="RBP11-like"/>
</dbReference>
<dbReference type="HAMAP" id="MF_00320">
    <property type="entry name" value="RNApol_arch_Rpo3"/>
    <property type="match status" value="1"/>
</dbReference>
<dbReference type="GO" id="GO:0006351">
    <property type="term" value="P:DNA-templated transcription"/>
    <property type="evidence" value="ECO:0007669"/>
    <property type="project" value="InterPro"/>
</dbReference>
<evidence type="ECO:0000256" key="6">
    <source>
        <dbReference type="ARBA" id="ARBA00031776"/>
    </source>
</evidence>
<feature type="compositionally biased region" description="Polar residues" evidence="7">
    <location>
        <begin position="87"/>
        <end position="97"/>
    </location>
</feature>
<dbReference type="PANTHER" id="PTHR11800:SF13">
    <property type="entry name" value="DNA-DIRECTED RNA POLYMERASES I AND III SUBUNIT RPAC1"/>
    <property type="match status" value="1"/>
</dbReference>
<dbReference type="Gene3D" id="2.170.120.12">
    <property type="entry name" value="DNA-directed RNA polymerase, insert domain"/>
    <property type="match status" value="1"/>
</dbReference>
<name>A0A061J461_TRYRA</name>
<dbReference type="InterPro" id="IPR011263">
    <property type="entry name" value="DNA-dir_RNA_pol_RpoA/D/Rpb3"/>
</dbReference>
<evidence type="ECO:0000256" key="7">
    <source>
        <dbReference type="SAM" id="MobiDB-lite"/>
    </source>
</evidence>
<proteinExistence type="inferred from homology"/>
<evidence type="ECO:0000313" key="10">
    <source>
        <dbReference type="Proteomes" id="UP000031737"/>
    </source>
</evidence>
<sequence length="393" mass="43286">MSHSSKVQIGCDKALRTDTFSAPSTHGCGKAAMPPTALPDMPMISNIKVTSAVVNLPRRQLRVKVEEPSRNFSANEEEADENSSVSMTESTHNNSTTRRVETMTFDVERISPPIANMFRRLMLTEVPVLAFDRILVEENDSVVPDELLAHRIGLVPVAGPVLKMQFVTEFNQVGFDALDPLRVLVFELSAEGRRDAKTTSVYSGDLKWTPLPGQEAWATGADEDRVFLVHPDIILTKLGPGQRLKLRVIALKGIGGVHAKWVPASACFYELKTSIHLREPVLGDSALTLQHICPVGVFGVNEEGEAEVVEVENCTLCRECLRRDTYPGIADKVVIEKDKTRMRFTIESIGQLHASQIFRYALTLFAERVRDLAGRIRATEAIVTGTAAAIPSV</sequence>
<dbReference type="GO" id="GO:0046983">
    <property type="term" value="F:protein dimerization activity"/>
    <property type="evidence" value="ECO:0007669"/>
    <property type="project" value="InterPro"/>
</dbReference>
<keyword evidence="10" id="KW-1185">Reference proteome</keyword>
<dbReference type="CDD" id="cd07032">
    <property type="entry name" value="RNAP_I_II_AC40"/>
    <property type="match status" value="1"/>
</dbReference>
<dbReference type="GO" id="GO:0005736">
    <property type="term" value="C:RNA polymerase I complex"/>
    <property type="evidence" value="ECO:0007669"/>
    <property type="project" value="TreeGrafter"/>
</dbReference>
<dbReference type="SMART" id="SM00662">
    <property type="entry name" value="RPOLD"/>
    <property type="match status" value="1"/>
</dbReference>
<feature type="region of interest" description="Disordered" evidence="7">
    <location>
        <begin position="67"/>
        <end position="98"/>
    </location>
</feature>
<keyword evidence="2 9" id="KW-0240">DNA-directed RNA polymerase</keyword>
<evidence type="ECO:0000256" key="2">
    <source>
        <dbReference type="ARBA" id="ARBA00022478"/>
    </source>
</evidence>
<evidence type="ECO:0000313" key="9">
    <source>
        <dbReference type="EMBL" id="ESL09654.1"/>
    </source>
</evidence>
<comment type="caution">
    <text evidence="9">The sequence shown here is derived from an EMBL/GenBank/DDBJ whole genome shotgun (WGS) entry which is preliminary data.</text>
</comment>
<keyword evidence="3" id="KW-0804">Transcription</keyword>